<dbReference type="Pfam" id="PF13561">
    <property type="entry name" value="adh_short_C2"/>
    <property type="match status" value="1"/>
</dbReference>
<dbReference type="PANTHER" id="PTHR43943:SF2">
    <property type="entry name" value="DEHYDROGENASE_REDUCTASE 4"/>
    <property type="match status" value="1"/>
</dbReference>
<keyword evidence="5" id="KW-1185">Reference proteome</keyword>
<evidence type="ECO:0000313" key="4">
    <source>
        <dbReference type="EMBL" id="APT90201.1"/>
    </source>
</evidence>
<dbReference type="PANTHER" id="PTHR43943">
    <property type="entry name" value="DEHYDROGENASE/REDUCTASE (SDR FAMILY) MEMBER 4"/>
    <property type="match status" value="1"/>
</dbReference>
<reference evidence="4 5" key="1">
    <citation type="submission" date="2014-08" db="EMBL/GenBank/DDBJ databases">
        <title>Complete genome sequence of Corynebacterium sphenisci CECT 5990(T) (=DSM 44792(T)), isolated from healthy wild penguins.</title>
        <authorList>
            <person name="Ruckert C."/>
            <person name="Albersmeier A."/>
            <person name="Winkler A."/>
            <person name="Kalinowski J."/>
        </authorList>
    </citation>
    <scope>NUCLEOTIDE SEQUENCE [LARGE SCALE GENOMIC DNA]</scope>
    <source>
        <strain evidence="4 5">DSM 44792</strain>
    </source>
</reference>
<accession>A0A1L7CWL5</accession>
<evidence type="ECO:0000256" key="1">
    <source>
        <dbReference type="ARBA" id="ARBA00006484"/>
    </source>
</evidence>
<dbReference type="PRINTS" id="PR00081">
    <property type="entry name" value="GDHRDH"/>
</dbReference>
<comment type="similarity">
    <text evidence="1">Belongs to the short-chain dehydrogenases/reductases (SDR) family.</text>
</comment>
<dbReference type="OrthoDB" id="286404at2"/>
<feature type="domain" description="Ketoreductase" evidence="3">
    <location>
        <begin position="9"/>
        <end position="207"/>
    </location>
</feature>
<dbReference type="InterPro" id="IPR002347">
    <property type="entry name" value="SDR_fam"/>
</dbReference>
<dbReference type="EMBL" id="CP009248">
    <property type="protein sequence ID" value="APT90201.1"/>
    <property type="molecule type" value="Genomic_DNA"/>
</dbReference>
<dbReference type="STRING" id="1437874.CSPHI_02950"/>
<dbReference type="KEGG" id="csph:CSPHI_02950"/>
<evidence type="ECO:0000259" key="3">
    <source>
        <dbReference type="SMART" id="SM00822"/>
    </source>
</evidence>
<name>A0A1L7CWL5_9CORY</name>
<evidence type="ECO:0000256" key="2">
    <source>
        <dbReference type="ARBA" id="ARBA00023002"/>
    </source>
</evidence>
<gene>
    <name evidence="4" type="ORF">CSPHI_02950</name>
</gene>
<dbReference type="CDD" id="cd05233">
    <property type="entry name" value="SDR_c"/>
    <property type="match status" value="1"/>
</dbReference>
<sequence length="269" mass="26051">MISHDFTGRVALITGGTRGIGRATAELLAAAGARVALTSRSAGAAAAAAEEIAAAAGVDPAMVTGHGAHAADPDAADAAAAAAAAAHGRLDILVNNAGTNPAYGPLTRQPQAALDKTMAVNALAPVSWARAAVDHGLGAHPGAAIVNVSSIGALTVEDGLGAYDAAKAALLHITRQLARELAPAVRVNAVSPGIVRTRLSEALWSGREAAVAATTPLGRLGEPADVAAAIAFLAGEAAAWITGANLVIDGGQLIGVGAPEVAGAPGAGA</sequence>
<dbReference type="SMART" id="SM00822">
    <property type="entry name" value="PKS_KR"/>
    <property type="match status" value="1"/>
</dbReference>
<dbReference type="Gene3D" id="3.40.50.720">
    <property type="entry name" value="NAD(P)-binding Rossmann-like Domain"/>
    <property type="match status" value="1"/>
</dbReference>
<keyword evidence="2" id="KW-0560">Oxidoreductase</keyword>
<dbReference type="NCBIfam" id="NF005559">
    <property type="entry name" value="PRK07231.1"/>
    <property type="match status" value="1"/>
</dbReference>
<dbReference type="SUPFAM" id="SSF51735">
    <property type="entry name" value="NAD(P)-binding Rossmann-fold domains"/>
    <property type="match status" value="1"/>
</dbReference>
<evidence type="ECO:0000313" key="5">
    <source>
        <dbReference type="Proteomes" id="UP000185469"/>
    </source>
</evidence>
<dbReference type="InterPro" id="IPR057326">
    <property type="entry name" value="KR_dom"/>
</dbReference>
<organism evidence="4 5">
    <name type="scientific">Corynebacterium sphenisci DSM 44792</name>
    <dbReference type="NCBI Taxonomy" id="1437874"/>
    <lineage>
        <taxon>Bacteria</taxon>
        <taxon>Bacillati</taxon>
        <taxon>Actinomycetota</taxon>
        <taxon>Actinomycetes</taxon>
        <taxon>Mycobacteriales</taxon>
        <taxon>Corynebacteriaceae</taxon>
        <taxon>Corynebacterium</taxon>
    </lineage>
</organism>
<proteinExistence type="inferred from homology"/>
<dbReference type="GO" id="GO:0016491">
    <property type="term" value="F:oxidoreductase activity"/>
    <property type="evidence" value="ECO:0007669"/>
    <property type="project" value="UniProtKB-KW"/>
</dbReference>
<dbReference type="PRINTS" id="PR00080">
    <property type="entry name" value="SDRFAMILY"/>
</dbReference>
<dbReference type="AlphaFoldDB" id="A0A1L7CWL5"/>
<dbReference type="InterPro" id="IPR036291">
    <property type="entry name" value="NAD(P)-bd_dom_sf"/>
</dbReference>
<dbReference type="FunFam" id="3.40.50.720:FF:000084">
    <property type="entry name" value="Short-chain dehydrogenase reductase"/>
    <property type="match status" value="1"/>
</dbReference>
<protein>
    <submittedName>
        <fullName evidence="4">3-ketoacyl-ACP reductase</fullName>
    </submittedName>
</protein>
<dbReference type="Proteomes" id="UP000185469">
    <property type="component" value="Chromosome"/>
</dbReference>
<dbReference type="RefSeq" id="WP_075691424.1">
    <property type="nucleotide sequence ID" value="NZ_CP009248.1"/>
</dbReference>